<comment type="caution">
    <text evidence="1">The sequence shown here is derived from an EMBL/GenBank/DDBJ whole genome shotgun (WGS) entry which is preliminary data.</text>
</comment>
<sequence>GSVMLVNVMALPPIVASRETKLLAQELRDEFLKY</sequence>
<proteinExistence type="predicted"/>
<dbReference type="AlphaFoldDB" id="X1NQ10"/>
<accession>X1NQ10</accession>
<dbReference type="EMBL" id="BARV01021898">
    <property type="protein sequence ID" value="GAI28885.1"/>
    <property type="molecule type" value="Genomic_DNA"/>
</dbReference>
<protein>
    <submittedName>
        <fullName evidence="1">Uncharacterized protein</fullName>
    </submittedName>
</protein>
<feature type="non-terminal residue" evidence="1">
    <location>
        <position position="1"/>
    </location>
</feature>
<reference evidence="1" key="1">
    <citation type="journal article" date="2014" name="Front. Microbiol.">
        <title>High frequency of phylogenetically diverse reductive dehalogenase-homologous genes in deep subseafloor sedimentary metagenomes.</title>
        <authorList>
            <person name="Kawai M."/>
            <person name="Futagami T."/>
            <person name="Toyoda A."/>
            <person name="Takaki Y."/>
            <person name="Nishi S."/>
            <person name="Hori S."/>
            <person name="Arai W."/>
            <person name="Tsubouchi T."/>
            <person name="Morono Y."/>
            <person name="Uchiyama I."/>
            <person name="Ito T."/>
            <person name="Fujiyama A."/>
            <person name="Inagaki F."/>
            <person name="Takami H."/>
        </authorList>
    </citation>
    <scope>NUCLEOTIDE SEQUENCE</scope>
    <source>
        <strain evidence="1">Expedition CK06-06</strain>
    </source>
</reference>
<organism evidence="1">
    <name type="scientific">marine sediment metagenome</name>
    <dbReference type="NCBI Taxonomy" id="412755"/>
    <lineage>
        <taxon>unclassified sequences</taxon>
        <taxon>metagenomes</taxon>
        <taxon>ecological metagenomes</taxon>
    </lineage>
</organism>
<gene>
    <name evidence="1" type="ORF">S06H3_36191</name>
</gene>
<evidence type="ECO:0000313" key="1">
    <source>
        <dbReference type="EMBL" id="GAI28885.1"/>
    </source>
</evidence>
<name>X1NQ10_9ZZZZ</name>